<feature type="compositionally biased region" description="Polar residues" evidence="7">
    <location>
        <begin position="8"/>
        <end position="17"/>
    </location>
</feature>
<comment type="caution">
    <text evidence="8">The sequence shown here is derived from an EMBL/GenBank/DDBJ whole genome shotgun (WGS) entry which is preliminary data.</text>
</comment>
<evidence type="ECO:0000256" key="4">
    <source>
        <dbReference type="ARBA" id="ARBA00023069"/>
    </source>
</evidence>
<keyword evidence="5" id="KW-0206">Cytoskeleton</keyword>
<evidence type="ECO:0000256" key="6">
    <source>
        <dbReference type="ARBA" id="ARBA00023273"/>
    </source>
</evidence>
<keyword evidence="6" id="KW-0966">Cell projection</keyword>
<evidence type="ECO:0000313" key="9">
    <source>
        <dbReference type="Proteomes" id="UP000179807"/>
    </source>
</evidence>
<dbReference type="GO" id="GO:0031514">
    <property type="term" value="C:motile cilium"/>
    <property type="evidence" value="ECO:0007669"/>
    <property type="project" value="TreeGrafter"/>
</dbReference>
<organism evidence="8 9">
    <name type="scientific">Tritrichomonas foetus</name>
    <dbReference type="NCBI Taxonomy" id="1144522"/>
    <lineage>
        <taxon>Eukaryota</taxon>
        <taxon>Metamonada</taxon>
        <taxon>Parabasalia</taxon>
        <taxon>Tritrichomonadida</taxon>
        <taxon>Tritrichomonadidae</taxon>
        <taxon>Tritrichomonas</taxon>
    </lineage>
</organism>
<dbReference type="RefSeq" id="XP_068353394.1">
    <property type="nucleotide sequence ID" value="XM_068508871.1"/>
</dbReference>
<dbReference type="GO" id="GO:0005815">
    <property type="term" value="C:microtubule organizing center"/>
    <property type="evidence" value="ECO:0007669"/>
    <property type="project" value="TreeGrafter"/>
</dbReference>
<gene>
    <name evidence="8" type="ORF">TRFO_33081</name>
</gene>
<sequence>MHFGSADNLMSHSQQDQNSDKEEGDGAIFTSILDNLDQAGLPEFNIMNESHDMNRGGMPSFGGMDQSNFGSPYMNNNDVNSPELAALFAQISNFQPNELEITPHFKPFLPELVPSIGAIDAFIKIPRPDAQLDDLGLVVLDEPSIGQMDPQIFKMELREKFGVVSPGSQGDAYIGSLKATDMQNSKALNSFLSSIEEIHRNRPPPSMTYSTKMPEFEELMEVWPDEIEEMLKTVPIPGADMDLSVEEYVRVICAILEIPVKGNMVESLYHLFSLFAQFEGNTYFQSQDNAKQ</sequence>
<evidence type="ECO:0000256" key="2">
    <source>
        <dbReference type="ARBA" id="ARBA00007700"/>
    </source>
</evidence>
<evidence type="ECO:0000256" key="3">
    <source>
        <dbReference type="ARBA" id="ARBA00022490"/>
    </source>
</evidence>
<accession>A0A1J4JNH3</accession>
<keyword evidence="3" id="KW-0963">Cytoplasm</keyword>
<feature type="region of interest" description="Disordered" evidence="7">
    <location>
        <begin position="1"/>
        <end position="23"/>
    </location>
</feature>
<proteinExistence type="inferred from homology"/>
<name>A0A1J4JNH3_9EUKA</name>
<dbReference type="Pfam" id="PF12317">
    <property type="entry name" value="IFT46_B_C"/>
    <property type="match status" value="1"/>
</dbReference>
<dbReference type="VEuPathDB" id="TrichDB:TRFO_33081"/>
<protein>
    <recommendedName>
        <fullName evidence="10">Intraflagellar transport protein 46 like protein</fullName>
    </recommendedName>
</protein>
<comment type="similarity">
    <text evidence="2">Belongs to the IFT46 family.</text>
</comment>
<dbReference type="EMBL" id="MLAK01000963">
    <property type="protein sequence ID" value="OHT00258.1"/>
    <property type="molecule type" value="Genomic_DNA"/>
</dbReference>
<reference evidence="8" key="1">
    <citation type="submission" date="2016-10" db="EMBL/GenBank/DDBJ databases">
        <authorList>
            <person name="Benchimol M."/>
            <person name="Almeida L.G."/>
            <person name="Vasconcelos A.T."/>
            <person name="Perreira-Neves A."/>
            <person name="Rosa I.A."/>
            <person name="Tasca T."/>
            <person name="Bogo M.R."/>
            <person name="de Souza W."/>
        </authorList>
    </citation>
    <scope>NUCLEOTIDE SEQUENCE [LARGE SCALE GENOMIC DNA]</scope>
    <source>
        <strain evidence="8">K</strain>
    </source>
</reference>
<dbReference type="Proteomes" id="UP000179807">
    <property type="component" value="Unassembled WGS sequence"/>
</dbReference>
<dbReference type="GO" id="GO:0060271">
    <property type="term" value="P:cilium assembly"/>
    <property type="evidence" value="ECO:0007669"/>
    <property type="project" value="TreeGrafter"/>
</dbReference>
<dbReference type="GO" id="GO:0030992">
    <property type="term" value="C:intraciliary transport particle B"/>
    <property type="evidence" value="ECO:0007669"/>
    <property type="project" value="TreeGrafter"/>
</dbReference>
<evidence type="ECO:0000256" key="7">
    <source>
        <dbReference type="SAM" id="MobiDB-lite"/>
    </source>
</evidence>
<evidence type="ECO:0008006" key="10">
    <source>
        <dbReference type="Google" id="ProtNLM"/>
    </source>
</evidence>
<dbReference type="GeneID" id="94843575"/>
<dbReference type="PANTHER" id="PTHR13376">
    <property type="entry name" value="INTRAFLAGELLAR TRANSPORT PROTEIN 46 HOMOLOG"/>
    <property type="match status" value="1"/>
</dbReference>
<dbReference type="OrthoDB" id="2119217at2759"/>
<dbReference type="InterPro" id="IPR022088">
    <property type="entry name" value="Intraflagellar_transp_cmplxB"/>
</dbReference>
<evidence type="ECO:0000256" key="1">
    <source>
        <dbReference type="ARBA" id="ARBA00004120"/>
    </source>
</evidence>
<evidence type="ECO:0000313" key="8">
    <source>
        <dbReference type="EMBL" id="OHT00258.1"/>
    </source>
</evidence>
<dbReference type="AlphaFoldDB" id="A0A1J4JNH3"/>
<keyword evidence="9" id="KW-1185">Reference proteome</keyword>
<dbReference type="PANTHER" id="PTHR13376:SF0">
    <property type="entry name" value="INTRAFLAGELLAR TRANSPORT PROTEIN 46 HOMOLOG"/>
    <property type="match status" value="1"/>
</dbReference>
<evidence type="ECO:0000256" key="5">
    <source>
        <dbReference type="ARBA" id="ARBA00023212"/>
    </source>
</evidence>
<dbReference type="GO" id="GO:0042073">
    <property type="term" value="P:intraciliary transport"/>
    <property type="evidence" value="ECO:0007669"/>
    <property type="project" value="InterPro"/>
</dbReference>
<keyword evidence="4" id="KW-0969">Cilium</keyword>
<comment type="subcellular location">
    <subcellularLocation>
        <location evidence="1">Cytoplasm</location>
        <location evidence="1">Cytoskeleton</location>
        <location evidence="1">Cilium basal body</location>
    </subcellularLocation>
</comment>